<accession>A0A1Z1LYY3</accession>
<reference evidence="1 2" key="1">
    <citation type="submission" date="2017-05" db="EMBL/GenBank/DDBJ databases">
        <title>Environmental T4-family bacteriophages evolve to escape abortive infection via multiple routes in a bacterial host employing #altruistic suicide# through Type III toxin-antitoxin systems.</title>
        <authorList>
            <person name="Chen B."/>
            <person name="Akusobi C."/>
            <person name="Fang X."/>
            <person name="Salmond G.P.C."/>
        </authorList>
    </citation>
    <scope>NUCLEOTIDE SEQUENCE [LARGE SCALE GENOMIC DNA]</scope>
</reference>
<dbReference type="Proteomes" id="UP000225074">
    <property type="component" value="Genome"/>
</dbReference>
<dbReference type="RefSeq" id="YP_010092185.1">
    <property type="nucleotide sequence ID" value="NC_055728.1"/>
</dbReference>
<protein>
    <submittedName>
        <fullName evidence="1">Uncharacterized protein</fullName>
    </submittedName>
</protein>
<sequence length="73" mass="8508">MSVVNDKSNVAYKIYQATEFRCYNCNHMRFVHEGTCGADGFNCWWHGFCEKCHKHYEICETTSVNPTGETYSQ</sequence>
<proteinExistence type="predicted"/>
<organism evidence="1 2">
    <name type="scientific">Serratia phage X20</name>
    <dbReference type="NCBI Taxonomy" id="2006942"/>
    <lineage>
        <taxon>Viruses</taxon>
        <taxon>Duplodnaviria</taxon>
        <taxon>Heunggongvirae</taxon>
        <taxon>Uroviricota</taxon>
        <taxon>Caudoviricetes</taxon>
        <taxon>Pantevenvirales</taxon>
        <taxon>Straboviridae</taxon>
        <taxon>Tevenvirinae</taxon>
        <taxon>Winklervirus</taxon>
        <taxon>Winklervirus xtwenty</taxon>
    </lineage>
</organism>
<evidence type="ECO:0000313" key="2">
    <source>
        <dbReference type="Proteomes" id="UP000225074"/>
    </source>
</evidence>
<dbReference type="GeneID" id="65109748"/>
<evidence type="ECO:0000313" key="1">
    <source>
        <dbReference type="EMBL" id="ARW58007.1"/>
    </source>
</evidence>
<dbReference type="KEGG" id="vg:65109748"/>
<dbReference type="EMBL" id="MF036692">
    <property type="protein sequence ID" value="ARW58007.1"/>
    <property type="molecule type" value="Genomic_DNA"/>
</dbReference>
<name>A0A1Z1LYY3_9CAUD</name>
<keyword evidence="2" id="KW-1185">Reference proteome</keyword>